<accession>A0A5R8KFE4</accession>
<keyword evidence="3" id="KW-1185">Reference proteome</keyword>
<protein>
    <submittedName>
        <fullName evidence="2">Uncharacterized protein</fullName>
    </submittedName>
</protein>
<dbReference type="RefSeq" id="WP_138085841.1">
    <property type="nucleotide sequence ID" value="NZ_VAUV01000006.1"/>
</dbReference>
<proteinExistence type="predicted"/>
<evidence type="ECO:0000256" key="1">
    <source>
        <dbReference type="SAM" id="MobiDB-lite"/>
    </source>
</evidence>
<feature type="region of interest" description="Disordered" evidence="1">
    <location>
        <begin position="27"/>
        <end position="67"/>
    </location>
</feature>
<dbReference type="PROSITE" id="PS51257">
    <property type="entry name" value="PROKAR_LIPOPROTEIN"/>
    <property type="match status" value="1"/>
</dbReference>
<dbReference type="AlphaFoldDB" id="A0A5R8KFE4"/>
<comment type="caution">
    <text evidence="2">The sequence shown here is derived from an EMBL/GenBank/DDBJ whole genome shotgun (WGS) entry which is preliminary data.</text>
</comment>
<sequence length="67" mass="7480">MKFLIRPLQVVILCVLSLSVVSCESSKPKKRKPVSVSEFDQSSSLPWNRPRSFESGGGLGRMMPQSR</sequence>
<dbReference type="EMBL" id="VAUV01000006">
    <property type="protein sequence ID" value="TLD71012.1"/>
    <property type="molecule type" value="Genomic_DNA"/>
</dbReference>
<evidence type="ECO:0000313" key="3">
    <source>
        <dbReference type="Proteomes" id="UP000306196"/>
    </source>
</evidence>
<name>A0A5R8KFE4_9BACT</name>
<organism evidence="2 3">
    <name type="scientific">Phragmitibacter flavus</name>
    <dbReference type="NCBI Taxonomy" id="2576071"/>
    <lineage>
        <taxon>Bacteria</taxon>
        <taxon>Pseudomonadati</taxon>
        <taxon>Verrucomicrobiota</taxon>
        <taxon>Verrucomicrobiia</taxon>
        <taxon>Verrucomicrobiales</taxon>
        <taxon>Verrucomicrobiaceae</taxon>
        <taxon>Phragmitibacter</taxon>
    </lineage>
</organism>
<evidence type="ECO:0000313" key="2">
    <source>
        <dbReference type="EMBL" id="TLD71012.1"/>
    </source>
</evidence>
<reference evidence="2 3" key="1">
    <citation type="submission" date="2019-05" db="EMBL/GenBank/DDBJ databases">
        <title>Verrucobacter flavum gen. nov., sp. nov. a new member of the family Verrucomicrobiaceae.</title>
        <authorList>
            <person name="Szuroczki S."/>
            <person name="Abbaszade G."/>
            <person name="Szabo A."/>
            <person name="Felfoldi T."/>
            <person name="Schumann P."/>
            <person name="Boka K."/>
            <person name="Keki Z."/>
            <person name="Toumi M."/>
            <person name="Toth E."/>
        </authorList>
    </citation>
    <scope>NUCLEOTIDE SEQUENCE [LARGE SCALE GENOMIC DNA]</scope>
    <source>
        <strain evidence="2 3">MG-N-17</strain>
    </source>
</reference>
<gene>
    <name evidence="2" type="ORF">FEM03_08830</name>
</gene>
<dbReference type="Proteomes" id="UP000306196">
    <property type="component" value="Unassembled WGS sequence"/>
</dbReference>